<name>A0A0F9RDP3_9ZZZZ</name>
<reference evidence="1" key="1">
    <citation type="journal article" date="2015" name="Nature">
        <title>Complex archaea that bridge the gap between prokaryotes and eukaryotes.</title>
        <authorList>
            <person name="Spang A."/>
            <person name="Saw J.H."/>
            <person name="Jorgensen S.L."/>
            <person name="Zaremba-Niedzwiedzka K."/>
            <person name="Martijn J."/>
            <person name="Lind A.E."/>
            <person name="van Eijk R."/>
            <person name="Schleper C."/>
            <person name="Guy L."/>
            <person name="Ettema T.J."/>
        </authorList>
    </citation>
    <scope>NUCLEOTIDE SEQUENCE</scope>
</reference>
<sequence length="38" mass="4471">MIMVKRVYPVKSEKLADRILHDEVLAQVDRIFGKDPFL</sequence>
<accession>A0A0F9RDP3</accession>
<gene>
    <name evidence="1" type="ORF">LCGC14_0590130</name>
</gene>
<organism evidence="1">
    <name type="scientific">marine sediment metagenome</name>
    <dbReference type="NCBI Taxonomy" id="412755"/>
    <lineage>
        <taxon>unclassified sequences</taxon>
        <taxon>metagenomes</taxon>
        <taxon>ecological metagenomes</taxon>
    </lineage>
</organism>
<dbReference type="AlphaFoldDB" id="A0A0F9RDP3"/>
<proteinExistence type="predicted"/>
<comment type="caution">
    <text evidence="1">The sequence shown here is derived from an EMBL/GenBank/DDBJ whole genome shotgun (WGS) entry which is preliminary data.</text>
</comment>
<dbReference type="EMBL" id="LAZR01000919">
    <property type="protein sequence ID" value="KKN54640.1"/>
    <property type="molecule type" value="Genomic_DNA"/>
</dbReference>
<protein>
    <submittedName>
        <fullName evidence="1">Uncharacterized protein</fullName>
    </submittedName>
</protein>
<evidence type="ECO:0000313" key="1">
    <source>
        <dbReference type="EMBL" id="KKN54640.1"/>
    </source>
</evidence>